<organism evidence="2 3">
    <name type="scientific">Parelaphostrongylus tenuis</name>
    <name type="common">Meningeal worm</name>
    <dbReference type="NCBI Taxonomy" id="148309"/>
    <lineage>
        <taxon>Eukaryota</taxon>
        <taxon>Metazoa</taxon>
        <taxon>Ecdysozoa</taxon>
        <taxon>Nematoda</taxon>
        <taxon>Chromadorea</taxon>
        <taxon>Rhabditida</taxon>
        <taxon>Rhabditina</taxon>
        <taxon>Rhabditomorpha</taxon>
        <taxon>Strongyloidea</taxon>
        <taxon>Metastrongylidae</taxon>
        <taxon>Parelaphostrongylus</taxon>
    </lineage>
</organism>
<name>A0AAD5MGC1_PARTN</name>
<reference evidence="2" key="1">
    <citation type="submission" date="2021-06" db="EMBL/GenBank/DDBJ databases">
        <title>Parelaphostrongylus tenuis whole genome reference sequence.</title>
        <authorList>
            <person name="Garwood T.J."/>
            <person name="Larsen P.A."/>
            <person name="Fountain-Jones N.M."/>
            <person name="Garbe J.R."/>
            <person name="Macchietto M.G."/>
            <person name="Kania S.A."/>
            <person name="Gerhold R.W."/>
            <person name="Richards J.E."/>
            <person name="Wolf T.M."/>
        </authorList>
    </citation>
    <scope>NUCLEOTIDE SEQUENCE</scope>
    <source>
        <strain evidence="2">MNPRO001-30</strain>
        <tissue evidence="2">Meninges</tissue>
    </source>
</reference>
<evidence type="ECO:0000256" key="1">
    <source>
        <dbReference type="SAM" id="Phobius"/>
    </source>
</evidence>
<keyword evidence="1" id="KW-1133">Transmembrane helix</keyword>
<keyword evidence="3" id="KW-1185">Reference proteome</keyword>
<evidence type="ECO:0000313" key="3">
    <source>
        <dbReference type="Proteomes" id="UP001196413"/>
    </source>
</evidence>
<gene>
    <name evidence="2" type="ORF">KIN20_015610</name>
</gene>
<keyword evidence="1" id="KW-0812">Transmembrane</keyword>
<feature type="transmembrane region" description="Helical" evidence="1">
    <location>
        <begin position="27"/>
        <end position="48"/>
    </location>
</feature>
<sequence length="73" mass="8371">MPWPLSFFTSFANVTSSTGLLTKHMRLIIILLLWSWNGMRASVGIGFVQTRKLRFHHEGIETVLERGTHPNFS</sequence>
<dbReference type="EMBL" id="JAHQIW010003141">
    <property type="protein sequence ID" value="KAJ1357455.1"/>
    <property type="molecule type" value="Genomic_DNA"/>
</dbReference>
<keyword evidence="1" id="KW-0472">Membrane</keyword>
<proteinExistence type="predicted"/>
<accession>A0AAD5MGC1</accession>
<dbReference type="AlphaFoldDB" id="A0AAD5MGC1"/>
<dbReference type="Proteomes" id="UP001196413">
    <property type="component" value="Unassembled WGS sequence"/>
</dbReference>
<comment type="caution">
    <text evidence="2">The sequence shown here is derived from an EMBL/GenBank/DDBJ whole genome shotgun (WGS) entry which is preliminary data.</text>
</comment>
<evidence type="ECO:0000313" key="2">
    <source>
        <dbReference type="EMBL" id="KAJ1357455.1"/>
    </source>
</evidence>
<protein>
    <submittedName>
        <fullName evidence="2">Uncharacterized protein</fullName>
    </submittedName>
</protein>